<keyword evidence="3" id="KW-1185">Reference proteome</keyword>
<feature type="region of interest" description="Disordered" evidence="1">
    <location>
        <begin position="1"/>
        <end position="20"/>
    </location>
</feature>
<feature type="compositionally biased region" description="Low complexity" evidence="1">
    <location>
        <begin position="1"/>
        <end position="16"/>
    </location>
</feature>
<accession>A0A6G6Y4V4</accession>
<dbReference type="KEGG" id="spzr:G5C33_09485"/>
<evidence type="ECO:0000313" key="2">
    <source>
        <dbReference type="EMBL" id="QIG79984.1"/>
    </source>
</evidence>
<dbReference type="Pfam" id="PF25209">
    <property type="entry name" value="Phage_capsid_4"/>
    <property type="match status" value="1"/>
</dbReference>
<sequence>MTNATTAEAPAAASLAGQPVEERLVQSEMATRPMVTQPASWDAEARTIDVTFTTGARGARFNWSRFEMIDEELATDDGAVRLDRMNNGAAVLNTHRQYDLENQIGVVVPGSARMENGEGIATVQLSGREELASIVADIGAGLIRNISVGYIVHTYEVTERDGARALYRATDWEPVEISFVPVPFDAGAQVRSNRETEQGGHPCTIRRTLPASQENDDMTTAPTQAASGDAAVENRSEQSGGAATQTAPQPPAQNPPAPPEHRQQSETVKRFSAGVAMRFMDMARPFGEGMEAKARLLIDQNERGEISVETAWERLGEASGEAQRAATGGISTGGRPIAVSGQNEQATRGLIVDAIVARCTGAQPGEGAREYMDYSLLDIARSRAGLSPRERDATMIMRAANTSSDFPLLLEAAANKLLLARYQLATPTYRAISRRKDLTDFKETKLLRVGDFPTLKPYQEDGEIKSGTINEGRETVILGSYGRILRLSRQAIVNDDMGAFDEVFATIGDVIAQFENATFFAMKGQNNGAGPKLSDGKAVFHADHGNLAASGGAIDVTTVGAGRAAMRKQENIDGNTMNVAPKFMLVGADEETNADKFLASVTPTQSSEVNPFSGKLTPVVDATVSGNAWELYADPAQLPVFHYGYLRSAPGPRVMMEEPFNVDGMAWRVTLDFYAGATDYRGAYRNPYTGS</sequence>
<reference evidence="2 3" key="1">
    <citation type="submission" date="2020-02" db="EMBL/GenBank/DDBJ databases">
        <authorList>
            <person name="Zheng R.K."/>
            <person name="Sun C.M."/>
        </authorList>
    </citation>
    <scope>NUCLEOTIDE SEQUENCE [LARGE SCALE GENOMIC DNA]</scope>
    <source>
        <strain evidence="3">zrk23</strain>
    </source>
</reference>
<name>A0A6G6Y4V4_9SPHN</name>
<dbReference type="EMBL" id="CP049109">
    <property type="protein sequence ID" value="QIG79984.1"/>
    <property type="molecule type" value="Genomic_DNA"/>
</dbReference>
<evidence type="ECO:0008006" key="4">
    <source>
        <dbReference type="Google" id="ProtNLM"/>
    </source>
</evidence>
<protein>
    <recommendedName>
        <fullName evidence="4">Bacteriophage Mu GpT domain-containing protein</fullName>
    </recommendedName>
</protein>
<evidence type="ECO:0000313" key="3">
    <source>
        <dbReference type="Proteomes" id="UP000501568"/>
    </source>
</evidence>
<organism evidence="2 3">
    <name type="scientific">Stakelama tenebrarum</name>
    <dbReference type="NCBI Taxonomy" id="2711215"/>
    <lineage>
        <taxon>Bacteria</taxon>
        <taxon>Pseudomonadati</taxon>
        <taxon>Pseudomonadota</taxon>
        <taxon>Alphaproteobacteria</taxon>
        <taxon>Sphingomonadales</taxon>
        <taxon>Sphingomonadaceae</taxon>
        <taxon>Stakelama</taxon>
    </lineage>
</organism>
<dbReference type="AlphaFoldDB" id="A0A6G6Y4V4"/>
<feature type="region of interest" description="Disordered" evidence="1">
    <location>
        <begin position="190"/>
        <end position="265"/>
    </location>
</feature>
<gene>
    <name evidence="2" type="ORF">G5C33_09485</name>
</gene>
<dbReference type="NCBIfam" id="NF045541">
    <property type="entry name" value="scaf_prot_MCP2"/>
    <property type="match status" value="1"/>
</dbReference>
<feature type="compositionally biased region" description="Polar residues" evidence="1">
    <location>
        <begin position="210"/>
        <end position="226"/>
    </location>
</feature>
<feature type="compositionally biased region" description="Pro residues" evidence="1">
    <location>
        <begin position="248"/>
        <end position="258"/>
    </location>
</feature>
<proteinExistence type="predicted"/>
<dbReference type="RefSeq" id="WP_165326988.1">
    <property type="nucleotide sequence ID" value="NZ_CP049109.1"/>
</dbReference>
<evidence type="ECO:0000256" key="1">
    <source>
        <dbReference type="SAM" id="MobiDB-lite"/>
    </source>
</evidence>
<dbReference type="Proteomes" id="UP000501568">
    <property type="component" value="Chromosome"/>
</dbReference>